<organism evidence="3">
    <name type="scientific">mine drainage metagenome</name>
    <dbReference type="NCBI Taxonomy" id="410659"/>
    <lineage>
        <taxon>unclassified sequences</taxon>
        <taxon>metagenomes</taxon>
        <taxon>ecological metagenomes</taxon>
    </lineage>
</organism>
<gene>
    <name evidence="3" type="ORF">B1A_05058</name>
</gene>
<feature type="region of interest" description="Disordered" evidence="1">
    <location>
        <begin position="1"/>
        <end position="24"/>
    </location>
</feature>
<dbReference type="InterPro" id="IPR040677">
    <property type="entry name" value="LPD7"/>
</dbReference>
<evidence type="ECO:0000259" key="2">
    <source>
        <dbReference type="Pfam" id="PF18821"/>
    </source>
</evidence>
<protein>
    <recommendedName>
        <fullName evidence="2">Large polyvalent protein-associated domain-containing protein</fullName>
    </recommendedName>
</protein>
<dbReference type="AlphaFoldDB" id="T1BX68"/>
<reference evidence="3" key="2">
    <citation type="journal article" date="2014" name="ISME J.">
        <title>Microbial stratification in low pH oxic and suboxic macroscopic growths along an acid mine drainage.</title>
        <authorList>
            <person name="Mendez-Garcia C."/>
            <person name="Mesa V."/>
            <person name="Sprenger R.R."/>
            <person name="Richter M."/>
            <person name="Diez M.S."/>
            <person name="Solano J."/>
            <person name="Bargiela R."/>
            <person name="Golyshina O.V."/>
            <person name="Manteca A."/>
            <person name="Ramos J.L."/>
            <person name="Gallego J.R."/>
            <person name="Llorente I."/>
            <person name="Martins Dos Santos V.A."/>
            <person name="Jensen O.N."/>
            <person name="Pelaez A.I."/>
            <person name="Sanchez J."/>
            <person name="Ferrer M."/>
        </authorList>
    </citation>
    <scope>NUCLEOTIDE SEQUENCE</scope>
</reference>
<evidence type="ECO:0000256" key="1">
    <source>
        <dbReference type="SAM" id="MobiDB-lite"/>
    </source>
</evidence>
<evidence type="ECO:0000313" key="3">
    <source>
        <dbReference type="EMBL" id="EQD73223.1"/>
    </source>
</evidence>
<feature type="domain" description="Large polyvalent protein-associated" evidence="2">
    <location>
        <begin position="47"/>
        <end position="116"/>
    </location>
</feature>
<sequence length="134" mass="14970">MLAKSAEDFTREPTEEEQRALHSPRSIEVNEVSLERVWNDAEWCAEYRAGDEEVWFRDYGPRIEVVNREDESIAAALQIAAEKFGGIVMISGPAKFRARAVSLAAHLDIGVLEQDFTEAGEHEKGLIGAVEIEP</sequence>
<reference evidence="3" key="1">
    <citation type="submission" date="2013-08" db="EMBL/GenBank/DDBJ databases">
        <authorList>
            <person name="Mendez C."/>
            <person name="Richter M."/>
            <person name="Ferrer M."/>
            <person name="Sanchez J."/>
        </authorList>
    </citation>
    <scope>NUCLEOTIDE SEQUENCE</scope>
</reference>
<name>T1BX68_9ZZZZ</name>
<comment type="caution">
    <text evidence="3">The sequence shown here is derived from an EMBL/GenBank/DDBJ whole genome shotgun (WGS) entry which is preliminary data.</text>
</comment>
<proteinExistence type="predicted"/>
<feature type="non-terminal residue" evidence="3">
    <location>
        <position position="134"/>
    </location>
</feature>
<dbReference type="Pfam" id="PF18821">
    <property type="entry name" value="LPD7"/>
    <property type="match status" value="1"/>
</dbReference>
<dbReference type="EMBL" id="AUZX01003691">
    <property type="protein sequence ID" value="EQD73223.1"/>
    <property type="molecule type" value="Genomic_DNA"/>
</dbReference>
<accession>T1BX68</accession>
<feature type="compositionally biased region" description="Basic and acidic residues" evidence="1">
    <location>
        <begin position="1"/>
        <end position="20"/>
    </location>
</feature>